<dbReference type="STRING" id="1229662.W3XJA3"/>
<protein>
    <recommendedName>
        <fullName evidence="1">1-alkyl-2-acetylglycerophosphocholine esterase</fullName>
        <ecNumber evidence="1">3.1.1.47</ecNumber>
    </recommendedName>
</protein>
<dbReference type="GeneID" id="19268319"/>
<keyword evidence="4" id="KW-0443">Lipid metabolism</keyword>
<feature type="domain" description="AB hydrolase-1" evidence="5">
    <location>
        <begin position="53"/>
        <end position="266"/>
    </location>
</feature>
<organism evidence="6 7">
    <name type="scientific">Pestalotiopsis fici (strain W106-1 / CGMCC3.15140)</name>
    <dbReference type="NCBI Taxonomy" id="1229662"/>
    <lineage>
        <taxon>Eukaryota</taxon>
        <taxon>Fungi</taxon>
        <taxon>Dikarya</taxon>
        <taxon>Ascomycota</taxon>
        <taxon>Pezizomycotina</taxon>
        <taxon>Sordariomycetes</taxon>
        <taxon>Xylariomycetidae</taxon>
        <taxon>Amphisphaeriales</taxon>
        <taxon>Sporocadaceae</taxon>
        <taxon>Pestalotiopsis</taxon>
    </lineage>
</organism>
<dbReference type="Pfam" id="PF12697">
    <property type="entry name" value="Abhydrolase_6"/>
    <property type="match status" value="1"/>
</dbReference>
<accession>W3XJA3</accession>
<dbReference type="RefSeq" id="XP_007830078.1">
    <property type="nucleotide sequence ID" value="XM_007831887.1"/>
</dbReference>
<dbReference type="SUPFAM" id="SSF53474">
    <property type="entry name" value="alpha/beta-Hydrolases"/>
    <property type="match status" value="1"/>
</dbReference>
<keyword evidence="3" id="KW-0442">Lipid degradation</keyword>
<reference evidence="7" key="1">
    <citation type="journal article" date="2015" name="BMC Genomics">
        <title>Genomic and transcriptomic analysis of the endophytic fungus Pestalotiopsis fici reveals its lifestyle and high potential for synthesis of natural products.</title>
        <authorList>
            <person name="Wang X."/>
            <person name="Zhang X."/>
            <person name="Liu L."/>
            <person name="Xiang M."/>
            <person name="Wang W."/>
            <person name="Sun X."/>
            <person name="Che Y."/>
            <person name="Guo L."/>
            <person name="Liu G."/>
            <person name="Guo L."/>
            <person name="Wang C."/>
            <person name="Yin W.B."/>
            <person name="Stadler M."/>
            <person name="Zhang X."/>
            <person name="Liu X."/>
        </authorList>
    </citation>
    <scope>NUCLEOTIDE SEQUENCE [LARGE SCALE GENOMIC DNA]</scope>
    <source>
        <strain evidence="7">W106-1 / CGMCC3.15140</strain>
    </source>
</reference>
<keyword evidence="2" id="KW-0378">Hydrolase</keyword>
<dbReference type="GO" id="GO:0003847">
    <property type="term" value="F:1-alkyl-2-acetylglycerophosphocholine esterase activity"/>
    <property type="evidence" value="ECO:0007669"/>
    <property type="project" value="UniProtKB-EC"/>
</dbReference>
<evidence type="ECO:0000256" key="2">
    <source>
        <dbReference type="ARBA" id="ARBA00022801"/>
    </source>
</evidence>
<sequence length="324" mass="34581">MTNILIKDAAQIPVADPIPALSISRVTIPAPERGIPIELRITAPAAGKDIPIILFSHGHGPSLYVPSKDGYGPLVNFYAERGFAVIQPSHLNSKVSGLDPSAPDGPTFARSRPGDMSLILDQLDAIESQAPFIAGRLDRNKVAVVGHSLGGATAGLLLGARYHNPEANVADVDLSDKRIKLGVLLGAPGNGFESLTEVARKKFSSALHTDWTHLATRTLVVVGDEDESAWTIGDGADWHRDSYRCGPGADYLLTLHGGKHGFGGVAGWDAKETDDEDPERLAVTQRLTWAYIRSGLYPEDPAWKVACQALEVVASKHGHVEAKS</sequence>
<dbReference type="OrthoDB" id="2363873at2759"/>
<dbReference type="PANTHER" id="PTHR10272">
    <property type="entry name" value="PLATELET-ACTIVATING FACTOR ACETYLHYDROLASE"/>
    <property type="match status" value="1"/>
</dbReference>
<evidence type="ECO:0000256" key="3">
    <source>
        <dbReference type="ARBA" id="ARBA00022963"/>
    </source>
</evidence>
<dbReference type="InterPro" id="IPR000073">
    <property type="entry name" value="AB_hydrolase_1"/>
</dbReference>
<dbReference type="eggNOG" id="ENOG502RUB3">
    <property type="taxonomic scope" value="Eukaryota"/>
</dbReference>
<evidence type="ECO:0000313" key="7">
    <source>
        <dbReference type="Proteomes" id="UP000030651"/>
    </source>
</evidence>
<dbReference type="Gene3D" id="3.40.50.1820">
    <property type="entry name" value="alpha/beta hydrolase"/>
    <property type="match status" value="1"/>
</dbReference>
<evidence type="ECO:0000256" key="4">
    <source>
        <dbReference type="ARBA" id="ARBA00023098"/>
    </source>
</evidence>
<evidence type="ECO:0000313" key="6">
    <source>
        <dbReference type="EMBL" id="ETS85281.1"/>
    </source>
</evidence>
<dbReference type="ESTHER" id="9pezi-w3xja3">
    <property type="family name" value="Chlorophyllase"/>
</dbReference>
<dbReference type="InterPro" id="IPR029058">
    <property type="entry name" value="AB_hydrolase_fold"/>
</dbReference>
<dbReference type="HOGENOM" id="CLU_066851_1_0_1"/>
<evidence type="ECO:0000259" key="5">
    <source>
        <dbReference type="Pfam" id="PF12697"/>
    </source>
</evidence>
<keyword evidence="7" id="KW-1185">Reference proteome</keyword>
<proteinExistence type="predicted"/>
<evidence type="ECO:0000256" key="1">
    <source>
        <dbReference type="ARBA" id="ARBA00013201"/>
    </source>
</evidence>
<dbReference type="InParanoid" id="W3XJA3"/>
<dbReference type="Proteomes" id="UP000030651">
    <property type="component" value="Unassembled WGS sequence"/>
</dbReference>
<name>W3XJA3_PESFW</name>
<dbReference type="PANTHER" id="PTHR10272:SF0">
    <property type="entry name" value="PLATELET-ACTIVATING FACTOR ACETYLHYDROLASE"/>
    <property type="match status" value="1"/>
</dbReference>
<gene>
    <name evidence="6" type="ORF">PFICI_03306</name>
</gene>
<dbReference type="EC" id="3.1.1.47" evidence="1"/>
<dbReference type="OMA" id="RLTWAYL"/>
<dbReference type="GO" id="GO:0016042">
    <property type="term" value="P:lipid catabolic process"/>
    <property type="evidence" value="ECO:0007669"/>
    <property type="project" value="UniProtKB-KW"/>
</dbReference>
<dbReference type="EMBL" id="KI912110">
    <property type="protein sequence ID" value="ETS85281.1"/>
    <property type="molecule type" value="Genomic_DNA"/>
</dbReference>
<dbReference type="KEGG" id="pfy:PFICI_03306"/>
<dbReference type="AlphaFoldDB" id="W3XJA3"/>